<dbReference type="RefSeq" id="WP_330078151.1">
    <property type="nucleotide sequence ID" value="NZ_JAZDQJ010000065.1"/>
</dbReference>
<dbReference type="Proteomes" id="UP001335100">
    <property type="component" value="Unassembled WGS sequence"/>
</dbReference>
<dbReference type="EMBL" id="JAZDQJ010000065">
    <property type="protein sequence ID" value="MEE1937500.1"/>
    <property type="molecule type" value="Genomic_DNA"/>
</dbReference>
<gene>
    <name evidence="1" type="ORF">V0R50_30100</name>
</gene>
<protein>
    <recommendedName>
        <fullName evidence="3">PD-(D/E)XK nuclease superfamily protein</fullName>
    </recommendedName>
</protein>
<sequence>MSFFHRLFTFRQRDTRTPLEDFLTELLAEWLRQATVAGKIEHVLGSLFKQPPEGLPDAAGCASLVWETQHVIGPGHRGEGKRPDLVGRGEGFLFIIENKIAAGFTRHSDDDGEIDQLNLYDTYLRERNEPRGGIVLLTQYTLPPDGWDQRTLYWSAVEKYMRDFLANDGGTTGSTLHYITRQLMLFLGEHGMNGTRIALEDITVYPAYQRLMQGLSNLGRIASNRLSIELPAAGLQVLKAPRGGSNGEFVWPHFHGGILSNGGIRCYDAQFILWSGVVAGEVYEHLKPATEGIPDLSVGFGLWVWDQAQAGEEILKEVLAALNKRTPTPWTLEPHPREKYGPIYLISARRSLVDLHVQANGGDLDDSAADFFEIHCRALTAVLSHTLSDGNSRESCLLKLAQASAEPASTVEVDQAPA</sequence>
<organism evidence="1 2">
    <name type="scientific">Pseudomonas ulcerans</name>
    <dbReference type="NCBI Taxonomy" id="3115852"/>
    <lineage>
        <taxon>Bacteria</taxon>
        <taxon>Pseudomonadati</taxon>
        <taxon>Pseudomonadota</taxon>
        <taxon>Gammaproteobacteria</taxon>
        <taxon>Pseudomonadales</taxon>
        <taxon>Pseudomonadaceae</taxon>
        <taxon>Pseudomonas</taxon>
    </lineage>
</organism>
<proteinExistence type="predicted"/>
<accession>A0ABU7I100</accession>
<keyword evidence="2" id="KW-1185">Reference proteome</keyword>
<evidence type="ECO:0000313" key="1">
    <source>
        <dbReference type="EMBL" id="MEE1937500.1"/>
    </source>
</evidence>
<reference evidence="1 2" key="1">
    <citation type="submission" date="2024-01" db="EMBL/GenBank/DDBJ databases">
        <title>Unpublished Manusciprt.</title>
        <authorList>
            <person name="Duman M."/>
            <person name="Valdes E.G."/>
            <person name="Ajmi N."/>
            <person name="Altun S."/>
            <person name="Saticioglu I.B."/>
        </authorList>
    </citation>
    <scope>NUCLEOTIDE SEQUENCE [LARGE SCALE GENOMIC DNA]</scope>
    <source>
        <strain evidence="1 2">148P</strain>
    </source>
</reference>
<evidence type="ECO:0008006" key="3">
    <source>
        <dbReference type="Google" id="ProtNLM"/>
    </source>
</evidence>
<comment type="caution">
    <text evidence="1">The sequence shown here is derived from an EMBL/GenBank/DDBJ whole genome shotgun (WGS) entry which is preliminary data.</text>
</comment>
<name>A0ABU7I100_9PSED</name>
<evidence type="ECO:0000313" key="2">
    <source>
        <dbReference type="Proteomes" id="UP001335100"/>
    </source>
</evidence>